<proteinExistence type="predicted"/>
<dbReference type="Proteomes" id="UP000481583">
    <property type="component" value="Unassembled WGS sequence"/>
</dbReference>
<organism evidence="1 2">
    <name type="scientific">Streptomyces coryli</name>
    <dbReference type="NCBI Taxonomy" id="1128680"/>
    <lineage>
        <taxon>Bacteria</taxon>
        <taxon>Bacillati</taxon>
        <taxon>Actinomycetota</taxon>
        <taxon>Actinomycetes</taxon>
        <taxon>Kitasatosporales</taxon>
        <taxon>Streptomycetaceae</taxon>
        <taxon>Streptomyces</taxon>
    </lineage>
</organism>
<comment type="caution">
    <text evidence="1">The sequence shown here is derived from an EMBL/GenBank/DDBJ whole genome shotgun (WGS) entry which is preliminary data.</text>
</comment>
<dbReference type="RefSeq" id="WP_165232315.1">
    <property type="nucleotide sequence ID" value="NZ_JAAKZV010000012.1"/>
</dbReference>
<gene>
    <name evidence="1" type="ORF">G5C51_05060</name>
</gene>
<protein>
    <submittedName>
        <fullName evidence="1">Uncharacterized protein</fullName>
    </submittedName>
</protein>
<reference evidence="1 2" key="1">
    <citation type="submission" date="2020-02" db="EMBL/GenBank/DDBJ databases">
        <title>Whole-genome analyses of novel actinobacteria.</title>
        <authorList>
            <person name="Sahin N."/>
        </authorList>
    </citation>
    <scope>NUCLEOTIDE SEQUENCE [LARGE SCALE GENOMIC DNA]</scope>
    <source>
        <strain evidence="1 2">A7024</strain>
    </source>
</reference>
<name>A0A6G4TTG4_9ACTN</name>
<dbReference type="EMBL" id="JAAKZV010000012">
    <property type="protein sequence ID" value="NGN63275.1"/>
    <property type="molecule type" value="Genomic_DNA"/>
</dbReference>
<accession>A0A6G4TTG4</accession>
<evidence type="ECO:0000313" key="2">
    <source>
        <dbReference type="Proteomes" id="UP000481583"/>
    </source>
</evidence>
<dbReference type="AlphaFoldDB" id="A0A6G4TTG4"/>
<keyword evidence="2" id="KW-1185">Reference proteome</keyword>
<sequence>MSSTDPGMKWALAGFGADEWLCSEHPINKDQLVKLRSVVPPAADDPWYVHSYPVPREAWPAVAGILECAPLDPEVEYFIEGSTAWSCSLD</sequence>
<evidence type="ECO:0000313" key="1">
    <source>
        <dbReference type="EMBL" id="NGN63275.1"/>
    </source>
</evidence>